<protein>
    <submittedName>
        <fullName evidence="2">Uncharacterized protein</fullName>
    </submittedName>
</protein>
<dbReference type="AlphaFoldDB" id="A0A399ESP5"/>
<reference evidence="2 3" key="1">
    <citation type="submission" date="2018-08" db="EMBL/GenBank/DDBJ databases">
        <title>Meiothermus roseus NBRC 110900 genome sequencing project.</title>
        <authorList>
            <person name="Da Costa M.S."/>
            <person name="Albuquerque L."/>
            <person name="Raposo P."/>
            <person name="Froufe H.J.C."/>
            <person name="Barroso C.S."/>
            <person name="Egas C."/>
        </authorList>
    </citation>
    <scope>NUCLEOTIDE SEQUENCE [LARGE SCALE GENOMIC DNA]</scope>
    <source>
        <strain evidence="2 3">NBRC 110900</strain>
    </source>
</reference>
<accession>A0A399ESP5</accession>
<organism evidence="2 3">
    <name type="scientific">Calidithermus roseus</name>
    <dbReference type="NCBI Taxonomy" id="1644118"/>
    <lineage>
        <taxon>Bacteria</taxon>
        <taxon>Thermotogati</taxon>
        <taxon>Deinococcota</taxon>
        <taxon>Deinococci</taxon>
        <taxon>Thermales</taxon>
        <taxon>Thermaceae</taxon>
        <taxon>Calidithermus</taxon>
    </lineage>
</organism>
<dbReference type="Proteomes" id="UP000265341">
    <property type="component" value="Unassembled WGS sequence"/>
</dbReference>
<dbReference type="EMBL" id="QWLA01000034">
    <property type="protein sequence ID" value="RIH86069.1"/>
    <property type="molecule type" value="Genomic_DNA"/>
</dbReference>
<keyword evidence="3" id="KW-1185">Reference proteome</keyword>
<evidence type="ECO:0000313" key="2">
    <source>
        <dbReference type="EMBL" id="RIH86069.1"/>
    </source>
</evidence>
<gene>
    <name evidence="2" type="ORF">Mrose_01957</name>
</gene>
<sequence>MAAPVAEPEVEPGPEPEASLPPVPEPAPAAMPDLPPLPSFEPPAEPAVAAAPVLEPMPAPVPAPVTRVQLRQRLVSLAAAREAAETLSQAWRQEVGLSALLYRAADKALSDLDIAQPALKGELEDDALKGYRVASAHTLRGTLENLAAAHESAEGLVVLALEGSDVVVFPGAEVLALSQPSEGQALLSYSGSLAVEQARALLERVSYYLERPILLA</sequence>
<name>A0A399ESP5_9DEIN</name>
<feature type="compositionally biased region" description="Pro residues" evidence="1">
    <location>
        <begin position="15"/>
        <end position="43"/>
    </location>
</feature>
<evidence type="ECO:0000256" key="1">
    <source>
        <dbReference type="SAM" id="MobiDB-lite"/>
    </source>
</evidence>
<feature type="region of interest" description="Disordered" evidence="1">
    <location>
        <begin position="1"/>
        <end position="43"/>
    </location>
</feature>
<comment type="caution">
    <text evidence="2">The sequence shown here is derived from an EMBL/GenBank/DDBJ whole genome shotgun (WGS) entry which is preliminary data.</text>
</comment>
<evidence type="ECO:0000313" key="3">
    <source>
        <dbReference type="Proteomes" id="UP000265341"/>
    </source>
</evidence>
<proteinExistence type="predicted"/>